<dbReference type="InterPro" id="IPR011047">
    <property type="entry name" value="Quinoprotein_ADH-like_sf"/>
</dbReference>
<evidence type="ECO:0000256" key="1">
    <source>
        <dbReference type="ARBA" id="ARBA00004561"/>
    </source>
</evidence>
<evidence type="ECO:0000256" key="5">
    <source>
        <dbReference type="ARBA" id="ARBA00022837"/>
    </source>
</evidence>
<evidence type="ECO:0000256" key="6">
    <source>
        <dbReference type="ARBA" id="ARBA00023263"/>
    </source>
</evidence>
<evidence type="ECO:0000313" key="9">
    <source>
        <dbReference type="Proteomes" id="UP000777265"/>
    </source>
</evidence>
<evidence type="ECO:0000256" key="2">
    <source>
        <dbReference type="ARBA" id="ARBA00008387"/>
    </source>
</evidence>
<dbReference type="SUPFAM" id="SSF50998">
    <property type="entry name" value="Quinoprotein alcohol dehydrogenase-like"/>
    <property type="match status" value="1"/>
</dbReference>
<organism evidence="8 9">
    <name type="scientific">Syntrophorhabdus aromaticivorans</name>
    <dbReference type="NCBI Taxonomy" id="328301"/>
    <lineage>
        <taxon>Bacteria</taxon>
        <taxon>Pseudomonadati</taxon>
        <taxon>Thermodesulfobacteriota</taxon>
        <taxon>Syntrophorhabdia</taxon>
        <taxon>Syntrophorhabdales</taxon>
        <taxon>Syntrophorhabdaceae</taxon>
        <taxon>Syntrophorhabdus</taxon>
    </lineage>
</organism>
<evidence type="ECO:0000256" key="4">
    <source>
        <dbReference type="ARBA" id="ARBA00022723"/>
    </source>
</evidence>
<evidence type="ECO:0000313" key="8">
    <source>
        <dbReference type="EMBL" id="NLW36354.1"/>
    </source>
</evidence>
<protein>
    <recommendedName>
        <fullName evidence="7">PilY1 beta-propeller domain-containing protein</fullName>
    </recommendedName>
</protein>
<keyword evidence="4" id="KW-0479">Metal-binding</keyword>
<evidence type="ECO:0000259" key="7">
    <source>
        <dbReference type="Pfam" id="PF05567"/>
    </source>
</evidence>
<name>A0A971M6Q2_9BACT</name>
<dbReference type="GO" id="GO:0046872">
    <property type="term" value="F:metal ion binding"/>
    <property type="evidence" value="ECO:0007669"/>
    <property type="project" value="UniProtKB-KW"/>
</dbReference>
<dbReference type="AlphaFoldDB" id="A0A971M6Q2"/>
<comment type="subcellular location">
    <subcellularLocation>
        <location evidence="1">Fimbrium</location>
    </subcellularLocation>
</comment>
<gene>
    <name evidence="8" type="ORF">GXY80_12905</name>
</gene>
<proteinExistence type="inferred from homology"/>
<comment type="caution">
    <text evidence="8">The sequence shown here is derived from an EMBL/GenBank/DDBJ whole genome shotgun (WGS) entry which is preliminary data.</text>
</comment>
<dbReference type="Proteomes" id="UP000777265">
    <property type="component" value="Unassembled WGS sequence"/>
</dbReference>
<keyword evidence="3" id="KW-1029">Fimbrium biogenesis</keyword>
<sequence>MSNYCQLPNSIGTPIDPNVLLVVDTSGSMGWKAYSLGDKDGNDDGFLDKYVAATTYEGYFDPSKHYTPNTDGVYVETTPTGTPCTKECTSADCKSNWSWGYAWQAFGCSDKKPWGRCLKWTSSGDCNVSSGNYLNYKLMSRMDVLRWVLTGGKLKSCDNTVKSCDPEVYPDSQLSCDADGCILLSTNGDTKVKVPWKRITGSDGGLLFQLKNLSPKPLIGAMFYNTEGVKKTVYIGDFTSSNNYDGVNPYKEVITSINYESPANSTPTAPALWDAYNYLAQQTPQYGGPQPQTGEGVEWKNPMNRCADTGDGMCQGHEFITVPCAKNFLILLTDGQWNMGGLPVNGYCKIDGDTEAESPDPVVPAYWLHKKGFTNTVTGVESYVESIYTVGLWLGGTGEQALKNVAMYGSFDRAKSWPGGTSGYPQDTCGPVTDCYNPDWSTDGKGSACTALPASSADWDANGDGVPDTFFKADDAVQIKNNMIDIILDILRHVSSGSAVSILASGEGSGANLLQAVYFPKKSFGSTEIDWLGKMHNLWYYVDPFLQNSNIREDTVADKKLNLSNDYAVEFYYDTTESRTVVKRYRDTGGDGSPDTFLGTGSFEGIQSLWEAGKTLWAQTSSRTIYTQLSGKLFTDFSVANASDLQSYLQAASVDEAEDIIKYIHGEDKSGYRNRTVTIDTSSGVWKLGDIVNSTPRIQSFVPVNSYHLTPPSGYSDITYSQFIKQDSYRGRGVAYVGANDGMLHAFSLGNLKHDWDKKGTYEKGWLDGSDLGKEMWAFIPKNSLPYLRYLREQDYCHLYFVDGSTFLVDASINGEPDDNKTSDSWKTILIGGMGLGGACRNAGSTCTDCIKTPVTDLGYSSYFAIDVTDPDNPVFLWEFSCSELGMSTSGPAIVREGERGKNGKWFVVFASGPTGPIDTTYRQFLGRSDQQLRLFVLDLKTGKLEQKIETGIANAFGGSLHNAALDTDRGSPSSSGHYKDDVLYLGYTKCADDPCTTSSTWTKGGVLRVVTKENADPGKWEISTVINNIGPVTASVAKLQDRRNKRLWLYFGTGRYFYKTGTSIDDPGNANDTTTIRKLYGVQEPCYSAASNDIDDTLSAAVDTAKLKDQTSALSTSFDLSSYTGWYVNLNKPGVPTGYAQERVITDPLAVFNGSVFFTTFQPSADICAVGGYTYIWALDYQSGGLASALQGKALVQVSTGEIKELSLASVFSSSKKSAGITGVPPQGQGISVLVGPKPLQKFLHIREK</sequence>
<dbReference type="EMBL" id="JAAYEE010000239">
    <property type="protein sequence ID" value="NLW36354.1"/>
    <property type="molecule type" value="Genomic_DNA"/>
</dbReference>
<reference evidence="8" key="2">
    <citation type="submission" date="2020-01" db="EMBL/GenBank/DDBJ databases">
        <authorList>
            <person name="Campanaro S."/>
        </authorList>
    </citation>
    <scope>NUCLEOTIDE SEQUENCE</scope>
    <source>
        <strain evidence="8">AS06rmzACSIP_7</strain>
    </source>
</reference>
<comment type="similarity">
    <text evidence="2">Belongs to the PilY1 family.</text>
</comment>
<dbReference type="GO" id="GO:0009289">
    <property type="term" value="C:pilus"/>
    <property type="evidence" value="ECO:0007669"/>
    <property type="project" value="UniProtKB-SubCell"/>
</dbReference>
<dbReference type="Pfam" id="PF05567">
    <property type="entry name" value="T4P_PilY1"/>
    <property type="match status" value="1"/>
</dbReference>
<feature type="domain" description="PilY1 beta-propeller" evidence="7">
    <location>
        <begin position="688"/>
        <end position="955"/>
    </location>
</feature>
<dbReference type="InterPro" id="IPR008707">
    <property type="entry name" value="B-propeller_PilY1"/>
</dbReference>
<keyword evidence="6" id="KW-0281">Fimbrium</keyword>
<reference evidence="8" key="1">
    <citation type="journal article" date="2020" name="Biotechnol. Biofuels">
        <title>New insights from the biogas microbiome by comprehensive genome-resolved metagenomics of nearly 1600 species originating from multiple anaerobic digesters.</title>
        <authorList>
            <person name="Campanaro S."/>
            <person name="Treu L."/>
            <person name="Rodriguez-R L.M."/>
            <person name="Kovalovszki A."/>
            <person name="Ziels R.M."/>
            <person name="Maus I."/>
            <person name="Zhu X."/>
            <person name="Kougias P.G."/>
            <person name="Basile A."/>
            <person name="Luo G."/>
            <person name="Schluter A."/>
            <person name="Konstantinidis K.T."/>
            <person name="Angelidaki I."/>
        </authorList>
    </citation>
    <scope>NUCLEOTIDE SEQUENCE</scope>
    <source>
        <strain evidence="8">AS06rmzACSIP_7</strain>
    </source>
</reference>
<accession>A0A971M6Q2</accession>
<keyword evidence="5" id="KW-0106">Calcium</keyword>
<evidence type="ECO:0000256" key="3">
    <source>
        <dbReference type="ARBA" id="ARBA00022558"/>
    </source>
</evidence>